<organism evidence="2 3">
    <name type="scientific">Volvox africanus</name>
    <dbReference type="NCBI Taxonomy" id="51714"/>
    <lineage>
        <taxon>Eukaryota</taxon>
        <taxon>Viridiplantae</taxon>
        <taxon>Chlorophyta</taxon>
        <taxon>core chlorophytes</taxon>
        <taxon>Chlorophyceae</taxon>
        <taxon>CS clade</taxon>
        <taxon>Chlamydomonadales</taxon>
        <taxon>Volvocaceae</taxon>
        <taxon>Volvox</taxon>
    </lineage>
</organism>
<evidence type="ECO:0000313" key="2">
    <source>
        <dbReference type="EMBL" id="GLI70941.1"/>
    </source>
</evidence>
<reference evidence="2 3" key="1">
    <citation type="journal article" date="2023" name="IScience">
        <title>Expanded male sex-determining region conserved during the evolution of homothallism in the green alga Volvox.</title>
        <authorList>
            <person name="Yamamoto K."/>
            <person name="Matsuzaki R."/>
            <person name="Mahakham W."/>
            <person name="Heman W."/>
            <person name="Sekimoto H."/>
            <person name="Kawachi M."/>
            <person name="Minakuchi Y."/>
            <person name="Toyoda A."/>
            <person name="Nozaki H."/>
        </authorList>
    </citation>
    <scope>NUCLEOTIDE SEQUENCE [LARGE SCALE GENOMIC DNA]</scope>
    <source>
        <strain evidence="2 3">NIES-4468</strain>
    </source>
</reference>
<feature type="region of interest" description="Disordered" evidence="1">
    <location>
        <begin position="1"/>
        <end position="62"/>
    </location>
</feature>
<evidence type="ECO:0000313" key="3">
    <source>
        <dbReference type="Proteomes" id="UP001165090"/>
    </source>
</evidence>
<proteinExistence type="predicted"/>
<keyword evidence="3" id="KW-1185">Reference proteome</keyword>
<feature type="compositionally biased region" description="Gly residues" evidence="1">
    <location>
        <begin position="31"/>
        <end position="42"/>
    </location>
</feature>
<dbReference type="EMBL" id="BSDZ01000101">
    <property type="protein sequence ID" value="GLI70941.1"/>
    <property type="molecule type" value="Genomic_DNA"/>
</dbReference>
<feature type="non-terminal residue" evidence="2">
    <location>
        <position position="1"/>
    </location>
</feature>
<feature type="compositionally biased region" description="Polar residues" evidence="1">
    <location>
        <begin position="1"/>
        <end position="10"/>
    </location>
</feature>
<protein>
    <submittedName>
        <fullName evidence="2">Uncharacterized protein</fullName>
    </submittedName>
</protein>
<accession>A0ABQ5SPA1</accession>
<gene>
    <name evidence="2" type="ORF">VaNZ11_016037</name>
</gene>
<comment type="caution">
    <text evidence="2">The sequence shown here is derived from an EMBL/GenBank/DDBJ whole genome shotgun (WGS) entry which is preliminary data.</text>
</comment>
<feature type="compositionally biased region" description="Polar residues" evidence="1">
    <location>
        <begin position="189"/>
        <end position="199"/>
    </location>
</feature>
<dbReference type="Proteomes" id="UP001165090">
    <property type="component" value="Unassembled WGS sequence"/>
</dbReference>
<evidence type="ECO:0000256" key="1">
    <source>
        <dbReference type="SAM" id="MobiDB-lite"/>
    </source>
</evidence>
<feature type="region of interest" description="Disordered" evidence="1">
    <location>
        <begin position="157"/>
        <end position="199"/>
    </location>
</feature>
<feature type="region of interest" description="Disordered" evidence="1">
    <location>
        <begin position="104"/>
        <end position="123"/>
    </location>
</feature>
<sequence length="211" mass="20847">ALRRSASTGRFDQDDASPSPTHPFGLKPVGLTGGGSSGGAASGGLSTPTGRSAVEGSPTGGGGGSIAAAAAAAAGGPWTGPSAEALFVRLLAEVLRWLEAPAAEDSGIDGPTGRKAAAGGPLSPLGAGSGGSWYSWLASQKVRLTSQMAQIEGAVMAGGSGGKGTQHQQQHRERTTTPKASGEDVGDSWRSSDPGSGFLLTQQMVVHTRNA</sequence>
<name>A0ABQ5SPA1_9CHLO</name>